<feature type="region of interest" description="Disordered" evidence="2">
    <location>
        <begin position="877"/>
        <end position="939"/>
    </location>
</feature>
<feature type="compositionally biased region" description="Polar residues" evidence="2">
    <location>
        <begin position="914"/>
        <end position="932"/>
    </location>
</feature>
<feature type="compositionally biased region" description="Polar residues" evidence="2">
    <location>
        <begin position="385"/>
        <end position="404"/>
    </location>
</feature>
<organism evidence="3">
    <name type="scientific">Timema shepardi</name>
    <name type="common">Walking stick</name>
    <dbReference type="NCBI Taxonomy" id="629360"/>
    <lineage>
        <taxon>Eukaryota</taxon>
        <taxon>Metazoa</taxon>
        <taxon>Ecdysozoa</taxon>
        <taxon>Arthropoda</taxon>
        <taxon>Hexapoda</taxon>
        <taxon>Insecta</taxon>
        <taxon>Pterygota</taxon>
        <taxon>Neoptera</taxon>
        <taxon>Polyneoptera</taxon>
        <taxon>Phasmatodea</taxon>
        <taxon>Timematodea</taxon>
        <taxon>Timematoidea</taxon>
        <taxon>Timematidae</taxon>
        <taxon>Timema</taxon>
    </lineage>
</organism>
<feature type="compositionally biased region" description="Basic and acidic residues" evidence="2">
    <location>
        <begin position="1417"/>
        <end position="1430"/>
    </location>
</feature>
<reference evidence="3" key="1">
    <citation type="submission" date="2020-11" db="EMBL/GenBank/DDBJ databases">
        <authorList>
            <person name="Tran Van P."/>
        </authorList>
    </citation>
    <scope>NUCLEOTIDE SEQUENCE</scope>
</reference>
<feature type="region of interest" description="Disordered" evidence="2">
    <location>
        <begin position="1086"/>
        <end position="1105"/>
    </location>
</feature>
<feature type="region of interest" description="Disordered" evidence="2">
    <location>
        <begin position="1531"/>
        <end position="1564"/>
    </location>
</feature>
<feature type="region of interest" description="Disordered" evidence="2">
    <location>
        <begin position="1235"/>
        <end position="1278"/>
    </location>
</feature>
<feature type="region of interest" description="Disordered" evidence="2">
    <location>
        <begin position="1417"/>
        <end position="1439"/>
    </location>
</feature>
<gene>
    <name evidence="3" type="ORF">TSIB3V08_LOCUS5388</name>
</gene>
<feature type="compositionally biased region" description="Basic residues" evidence="2">
    <location>
        <begin position="252"/>
        <end position="264"/>
    </location>
</feature>
<feature type="region of interest" description="Disordered" evidence="2">
    <location>
        <begin position="955"/>
        <end position="1050"/>
    </location>
</feature>
<feature type="region of interest" description="Disordered" evidence="2">
    <location>
        <begin position="2136"/>
        <end position="2263"/>
    </location>
</feature>
<feature type="compositionally biased region" description="Basic residues" evidence="2">
    <location>
        <begin position="1605"/>
        <end position="1615"/>
    </location>
</feature>
<feature type="region of interest" description="Disordered" evidence="2">
    <location>
        <begin position="2333"/>
        <end position="2355"/>
    </location>
</feature>
<feature type="region of interest" description="Disordered" evidence="2">
    <location>
        <begin position="2367"/>
        <end position="2437"/>
    </location>
</feature>
<feature type="compositionally biased region" description="Low complexity" evidence="2">
    <location>
        <begin position="115"/>
        <end position="149"/>
    </location>
</feature>
<feature type="compositionally biased region" description="Basic residues" evidence="2">
    <location>
        <begin position="2221"/>
        <end position="2245"/>
    </location>
</feature>
<proteinExistence type="predicted"/>
<feature type="region of interest" description="Disordered" evidence="2">
    <location>
        <begin position="1675"/>
        <end position="1694"/>
    </location>
</feature>
<feature type="compositionally biased region" description="Polar residues" evidence="2">
    <location>
        <begin position="1158"/>
        <end position="1188"/>
    </location>
</feature>
<feature type="compositionally biased region" description="Polar residues" evidence="2">
    <location>
        <begin position="1093"/>
        <end position="1105"/>
    </location>
</feature>
<feature type="compositionally biased region" description="Polar residues" evidence="2">
    <location>
        <begin position="2144"/>
        <end position="2156"/>
    </location>
</feature>
<dbReference type="EMBL" id="OC002077">
    <property type="protein sequence ID" value="CAD7261244.1"/>
    <property type="molecule type" value="Genomic_DNA"/>
</dbReference>
<feature type="region of interest" description="Disordered" evidence="2">
    <location>
        <begin position="1754"/>
        <end position="1782"/>
    </location>
</feature>
<feature type="region of interest" description="Disordered" evidence="2">
    <location>
        <begin position="378"/>
        <end position="405"/>
    </location>
</feature>
<protein>
    <submittedName>
        <fullName evidence="3">Uncharacterized protein</fullName>
    </submittedName>
</protein>
<feature type="compositionally biased region" description="Polar residues" evidence="2">
    <location>
        <begin position="1531"/>
        <end position="1543"/>
    </location>
</feature>
<feature type="region of interest" description="Disordered" evidence="2">
    <location>
        <begin position="1957"/>
        <end position="1981"/>
    </location>
</feature>
<feature type="region of interest" description="Disordered" evidence="2">
    <location>
        <begin position="1153"/>
        <end position="1195"/>
    </location>
</feature>
<name>A0A7R9AVL9_TIMSH</name>
<feature type="region of interest" description="Disordered" evidence="2">
    <location>
        <begin position="1341"/>
        <end position="1396"/>
    </location>
</feature>
<keyword evidence="1" id="KW-0175">Coiled coil</keyword>
<sequence>MERLLPSEIARLVLGYLEEETEDVAQNFLEKSRFLAECFALAREGIEYTTKPYGKSLKDLLNELCAVHRLVKERLSKLPESSATPIRQCSLVEQITHLIDSTCSGQTLLVSITVPPSQGSSSASTPQSNGVGVSGSSSGRTRSRPPNSTERTKRLALRLHMQDNSEEDTPETVTTAGVEATPSESLPGLSHERSPRISASPREINTPSSGPSDGPRDVSPGDGPRDVSPGGKSVLDAGECSVLGPSSASSTPKHKSSLSKRKGHPTPSKALMMTPGKITAQTRPRRSLSEEDSNDDINLIPQFLKEAFLANNQLQQKLAESINRVIEAETSQSYPTKETTIVAERGAIDMLPSCDTSYEIDNIIRTVVQETEQDPLSSFMDVIPPNTNVEESTTPRKMTPSKSNKVVEGEECGEVPLKQRLRSSAKIRTDTSTVGCKRTDGKSAQASYIRPNLQIVGMGSLEIGWLLEPTSRHQTEDTSTRKNKLDSILEESHAASGPDKLQAGSSLNAAEDAGGTISLKDQNDAAIQCIIDANIMCSDGRMISPGIPSVTQQQHMFPSAQPQQMFSQQDYHANLPQVEQHTPSMVSFDTSLGQLVSEACADMPEMSDIGSTELNKGTCLTNATEQNLTLVTPSNSQLTEQYIVLERSSFSHQLDGNITVNTGTAISENPLVLASSVATRVEGAALSKQNTTHQLPNAMPDDQVITESQLMNMPTLILCGNEKILSIPQNKVCPTTHVVPFKIIPAKKKRPVAIAPSKKKRQTQTILPKPTFTFTADNQHPPMCISQNTMTSSIHPPKNITSSEIGKLTLQPLTSRIANSTKLLDNNSISTLLQTNKISKPKEDIASSSTANTSNVVHISDTNTCTLSLPKILDSPVTQVPSQSITEGIPGASEGEMQDKEEEKREQLLGALHLTQSPYKNRVPSTPNSSGKTPAGNDSVRLLSPQLMTLVNISKTNISNGTGEGKSPIDKRKEGSDGKISEAPRETPNNLSESQQETVNPRRLSLSTPRRRRNHIRALDFSTPPKFSLTPNMRKSFTSPKALGKKISPRSAKPIRRAGLFKSPPMVVNSQKNQCLFKAPAEKPTPTVLFKSPENSPTGNSDTTILLTKDTSSTKVNAFCPIATRSPVPSLSGGWDKVTGAGLIFEDSSQKLLKHPSTESGEQGSNNNLEGIGVSSSQKNEYVESTTNNEDKLQKISSPAANKLSDMWDADLRAHLVPNYVEPEPPIKTTVHKLVKRSVSKPVKRSVKKPVKRSVKKPVKRSVKKSKANKAAKRNSRKVTAEEVRKLEEGLNIMSDFEEPGPHISDVSSLIPLTPRVLSPRAVEDTPITKFLKEQICSYESSFDTPSFPRTPNVPLTPRSSPQGNIEDQEYSNRPTDYSSCSSYYKPNEEIDPPNSSLEQVLIEECCRIEENTDVNKVEKSNEQTKEKEIPTVSSQENKHICDSESLEADNLKSPPVLNECCDVKESNISVSPKAKEREEIDKVLKDKPHGQSSIKTNIVTTLVEVSALVESGTNKSDVLLNLGMDKQNTSSVKTKSNQVTENCSKETSGESKSLPNIAPDYENKNKPITEMVISDKQQKTTNDKPSERCARTSLYYIKETKKIYSPKRSHRKQSKTKDRNSKKNVQTIIQDVISPEDKTKLISGFLNKARTEYAISLASSKDNSHNIELDKNELSKIKDGSKPQLNESKTNRLAFDNVTGSPLLKSAKSRRLFDISSDSSDNSNGGASLQIQTSSCFSSLESVNYEIHKSNHNELPLKQTHSDTNKASSSSKSIIKNKDDEKEHCITPALETLNYEASSSSSFEGKISEDTNLDSPSTNADTIISTIASIVQETAQNVDKNEVFKNERDKELLSELEDKRTRTLAKLKNPQNSKVIASISKSVSENPPVVEVPLLEDKQTEFSKIGSKGEECRFKEMRHPDEQSTFSTMERLQQKEFQNLMKTPLKTPQSCLFSSPEEFPSLHLSSDDEVEGTSQTSGGLTPLSRVELQLAKIHGEKFKRNKIEVPLISEKTSSTCEKTITIIYKGDGPLCKRSVSPDNIENCSISTVITGEDEDDMVVTARVTPFFELFSLMSQQDISLKDNELNKVANTRKHPFDTKLLNKMGESLLHKSTTKKQIETSRTGLKSKCIKKLDIDKQESSKSHSNYSQSASKRSNVNRDFKKSNKMVSPLSILDKEYERETRDIKNTRRSDHDRPSRKYEEKSKPRGSRYAERESQYRGPRRRTSSPHHRQRSWHRDLHRRSRTPTYRRVQKGSEDLTEDQSKIVYSRSSCERHIFQDSFTSPDRMKSRVTPAIKTRHKEEEEDLNVGDSHSAHSYTGDSVADIEELFQLQKSPFHPERSPFRLQDSPSDREEDDDLMTYALVGSHSKHKPSRPLPVKKSQCNDTLARSSGTKTDQASTSTSVRDERQSLPPKKRKASIEAAAPPPEKKACPDDPQMLLKKVDLEKFLSVVHGDMQ</sequence>
<feature type="compositionally biased region" description="Polar residues" evidence="2">
    <location>
        <begin position="877"/>
        <end position="886"/>
    </location>
</feature>
<feature type="compositionally biased region" description="Low complexity" evidence="2">
    <location>
        <begin position="1766"/>
        <end position="1775"/>
    </location>
</feature>
<evidence type="ECO:0000256" key="1">
    <source>
        <dbReference type="SAM" id="Coils"/>
    </source>
</evidence>
<feature type="compositionally biased region" description="Polar residues" evidence="2">
    <location>
        <begin position="1341"/>
        <end position="1350"/>
    </location>
</feature>
<feature type="compositionally biased region" description="Polar residues" evidence="2">
    <location>
        <begin position="987"/>
        <end position="999"/>
    </location>
</feature>
<feature type="region of interest" description="Disordered" evidence="2">
    <location>
        <begin position="1601"/>
        <end position="1627"/>
    </location>
</feature>
<feature type="compositionally biased region" description="Polar residues" evidence="2">
    <location>
        <begin position="2382"/>
        <end position="2404"/>
    </location>
</feature>
<evidence type="ECO:0000313" key="3">
    <source>
        <dbReference type="EMBL" id="CAD7261244.1"/>
    </source>
</evidence>
<feature type="compositionally biased region" description="Basic residues" evidence="2">
    <location>
        <begin position="1235"/>
        <end position="1277"/>
    </location>
</feature>
<feature type="compositionally biased region" description="Basic and acidic residues" evidence="2">
    <location>
        <begin position="2175"/>
        <end position="2218"/>
    </location>
</feature>
<feature type="coiled-coil region" evidence="1">
    <location>
        <begin position="304"/>
        <end position="331"/>
    </location>
</feature>
<feature type="region of interest" description="Disordered" evidence="2">
    <location>
        <begin position="2280"/>
        <end position="2318"/>
    </location>
</feature>
<feature type="compositionally biased region" description="Polar residues" evidence="2">
    <location>
        <begin position="1029"/>
        <end position="1039"/>
    </location>
</feature>
<accession>A0A7R9AVL9</accession>
<feature type="compositionally biased region" description="Basic and acidic residues" evidence="2">
    <location>
        <begin position="897"/>
        <end position="907"/>
    </location>
</feature>
<feature type="compositionally biased region" description="Polar residues" evidence="2">
    <location>
        <begin position="1358"/>
        <end position="1385"/>
    </location>
</feature>
<feature type="region of interest" description="Disordered" evidence="2">
    <location>
        <begin position="115"/>
        <end position="294"/>
    </location>
</feature>
<feature type="compositionally biased region" description="Basic and acidic residues" evidence="2">
    <location>
        <begin position="967"/>
        <end position="985"/>
    </location>
</feature>
<evidence type="ECO:0000256" key="2">
    <source>
        <dbReference type="SAM" id="MobiDB-lite"/>
    </source>
</evidence>